<evidence type="ECO:0000256" key="3">
    <source>
        <dbReference type="ARBA" id="ARBA00022989"/>
    </source>
</evidence>
<dbReference type="RefSeq" id="WP_394298959.1">
    <property type="nucleotide sequence ID" value="NZ_JBHMQT010000001.1"/>
</dbReference>
<comment type="subcellular location">
    <subcellularLocation>
        <location evidence="1">Membrane</location>
        <topology evidence="1">Multi-pass membrane protein</topology>
    </subcellularLocation>
</comment>
<dbReference type="Pfam" id="PF08044">
    <property type="entry name" value="DUF1707"/>
    <property type="match status" value="1"/>
</dbReference>
<dbReference type="InterPro" id="IPR012551">
    <property type="entry name" value="DUF1707_SHOCT-like"/>
</dbReference>
<evidence type="ECO:0000256" key="2">
    <source>
        <dbReference type="ARBA" id="ARBA00022692"/>
    </source>
</evidence>
<feature type="transmembrane region" description="Helical" evidence="6">
    <location>
        <begin position="162"/>
        <end position="183"/>
    </location>
</feature>
<dbReference type="EMBL" id="JBHMQT010000001">
    <property type="protein sequence ID" value="MFC0860676.1"/>
    <property type="molecule type" value="Genomic_DNA"/>
</dbReference>
<evidence type="ECO:0000259" key="7">
    <source>
        <dbReference type="Pfam" id="PF08044"/>
    </source>
</evidence>
<evidence type="ECO:0000256" key="5">
    <source>
        <dbReference type="SAM" id="MobiDB-lite"/>
    </source>
</evidence>
<gene>
    <name evidence="8" type="ORF">ACFHYQ_00025</name>
</gene>
<sequence length="193" mass="20969">MPAAATPRWQGRGPVPHPQLRVTDADRDQVVEHVKAAFAAGRLDKIEMDERLDRAMTARTHADLTPIMADLYGTRPAYVPPPSAYTGPNDESRDRLLGAGAHLLSLAGLFVIGPLVIMLAAGSGSPYVRRHAVEALNFHLTLFGATILLPFTIIGIPLIPVYWILWFVLSIVAGVSALSGGEFRYPLTIRLVK</sequence>
<keyword evidence="3 6" id="KW-1133">Transmembrane helix</keyword>
<keyword evidence="2 6" id="KW-0812">Transmembrane</keyword>
<evidence type="ECO:0000313" key="9">
    <source>
        <dbReference type="Proteomes" id="UP001589870"/>
    </source>
</evidence>
<name>A0ABV6U0K7_9ACTN</name>
<reference evidence="8 9" key="1">
    <citation type="submission" date="2024-09" db="EMBL/GenBank/DDBJ databases">
        <authorList>
            <person name="Sun Q."/>
            <person name="Mori K."/>
        </authorList>
    </citation>
    <scope>NUCLEOTIDE SEQUENCE [LARGE SCALE GENOMIC DNA]</scope>
    <source>
        <strain evidence="8 9">TBRC 1851</strain>
    </source>
</reference>
<keyword evidence="9" id="KW-1185">Reference proteome</keyword>
<feature type="transmembrane region" description="Helical" evidence="6">
    <location>
        <begin position="103"/>
        <end position="124"/>
    </location>
</feature>
<protein>
    <submittedName>
        <fullName evidence="8">DUF1707 and DUF4870 domain-containing protein</fullName>
    </submittedName>
</protein>
<keyword evidence="4 6" id="KW-0472">Membrane</keyword>
<evidence type="ECO:0000256" key="6">
    <source>
        <dbReference type="SAM" id="Phobius"/>
    </source>
</evidence>
<dbReference type="Proteomes" id="UP001589870">
    <property type="component" value="Unassembled WGS sequence"/>
</dbReference>
<dbReference type="Pfam" id="PF09685">
    <property type="entry name" value="MamF_MmsF"/>
    <property type="match status" value="1"/>
</dbReference>
<feature type="transmembrane region" description="Helical" evidence="6">
    <location>
        <begin position="136"/>
        <end position="156"/>
    </location>
</feature>
<evidence type="ECO:0000313" key="8">
    <source>
        <dbReference type="EMBL" id="MFC0860676.1"/>
    </source>
</evidence>
<evidence type="ECO:0000256" key="1">
    <source>
        <dbReference type="ARBA" id="ARBA00004141"/>
    </source>
</evidence>
<comment type="caution">
    <text evidence="8">The sequence shown here is derived from an EMBL/GenBank/DDBJ whole genome shotgun (WGS) entry which is preliminary data.</text>
</comment>
<accession>A0ABV6U0K7</accession>
<evidence type="ECO:0000256" key="4">
    <source>
        <dbReference type="ARBA" id="ARBA00023136"/>
    </source>
</evidence>
<proteinExistence type="predicted"/>
<organism evidence="8 9">
    <name type="scientific">Sphaerimonospora cavernae</name>
    <dbReference type="NCBI Taxonomy" id="1740611"/>
    <lineage>
        <taxon>Bacteria</taxon>
        <taxon>Bacillati</taxon>
        <taxon>Actinomycetota</taxon>
        <taxon>Actinomycetes</taxon>
        <taxon>Streptosporangiales</taxon>
        <taxon>Streptosporangiaceae</taxon>
        <taxon>Sphaerimonospora</taxon>
    </lineage>
</organism>
<dbReference type="InterPro" id="IPR019109">
    <property type="entry name" value="MamF_MmsF"/>
</dbReference>
<feature type="region of interest" description="Disordered" evidence="5">
    <location>
        <begin position="1"/>
        <end position="20"/>
    </location>
</feature>
<feature type="domain" description="DUF1707" evidence="7">
    <location>
        <begin position="20"/>
        <end position="71"/>
    </location>
</feature>